<feature type="transmembrane region" description="Helical" evidence="5">
    <location>
        <begin position="138"/>
        <end position="159"/>
    </location>
</feature>
<dbReference type="AlphaFoldDB" id="A0A356LFC3"/>
<reference evidence="7 8" key="1">
    <citation type="journal article" date="2018" name="Nat. Biotechnol.">
        <title>A standardized bacterial taxonomy based on genome phylogeny substantially revises the tree of life.</title>
        <authorList>
            <person name="Parks D.H."/>
            <person name="Chuvochina M."/>
            <person name="Waite D.W."/>
            <person name="Rinke C."/>
            <person name="Skarshewski A."/>
            <person name="Chaumeil P.A."/>
            <person name="Hugenholtz P."/>
        </authorList>
    </citation>
    <scope>NUCLEOTIDE SEQUENCE [LARGE SCALE GENOMIC DNA]</scope>
    <source>
        <strain evidence="7">UBA10707</strain>
    </source>
</reference>
<dbReference type="Proteomes" id="UP000264036">
    <property type="component" value="Unassembled WGS sequence"/>
</dbReference>
<accession>A0A356LFC3</accession>
<gene>
    <name evidence="7" type="ORF">DD666_07630</name>
</gene>
<keyword evidence="2 5" id="KW-0812">Transmembrane</keyword>
<feature type="transmembrane region" description="Helical" evidence="5">
    <location>
        <begin position="390"/>
        <end position="410"/>
    </location>
</feature>
<dbReference type="GO" id="GO:0016020">
    <property type="term" value="C:membrane"/>
    <property type="evidence" value="ECO:0007669"/>
    <property type="project" value="UniProtKB-SubCell"/>
</dbReference>
<evidence type="ECO:0000313" key="7">
    <source>
        <dbReference type="EMBL" id="HBP29271.1"/>
    </source>
</evidence>
<feature type="transmembrane region" description="Helical" evidence="5">
    <location>
        <begin position="359"/>
        <end position="378"/>
    </location>
</feature>
<comment type="subcellular location">
    <subcellularLocation>
        <location evidence="1">Membrane</location>
        <topology evidence="1">Multi-pass membrane protein</topology>
    </subcellularLocation>
</comment>
<sequence>MTQSPHFVICFTEKEHRMPHFIQNKLASPVFLTFILALVAMPLAVMSTQSVPSPLFYFLLVLSLFIVVALRPAQSTFRLKTFSWLFALCAVFVVAVVVSELVNDRSDGAGFEKALRFSAGLPLLVAACCYVPRHWLSYSVFGVYAALVFAIVFIVYLALPDFIRPETSAVYNAVGYGDLTFLLSVITLYSCNVTFTRFARTEKILKIILGILGIAAFVLTQTRSGWVAVPFFLLFGIMIHMRENNRMKLAGVFLVGLVLAAAVTLTIPGIKDRVQLGEKEFKECITTDRTKLSSICIRLQLWRSTIAIWEENPLFGSGANNYFSEFMKTDGVQRGLVSEVVANQWGEPHNDWLQALSSYGLFGVLGLFLLYFAPAAVFIKRMLRTTNEELRTYAAMGAAVCVGFAVFGLSELMFRGLRTMGFYTVIVAVYLALSTRIRGVEH</sequence>
<feature type="transmembrane region" description="Helical" evidence="5">
    <location>
        <begin position="26"/>
        <end position="45"/>
    </location>
</feature>
<name>A0A356LFC3_9BURK</name>
<feature type="transmembrane region" description="Helical" evidence="5">
    <location>
        <begin position="249"/>
        <end position="270"/>
    </location>
</feature>
<evidence type="ECO:0000256" key="5">
    <source>
        <dbReference type="SAM" id="Phobius"/>
    </source>
</evidence>
<feature type="transmembrane region" description="Helical" evidence="5">
    <location>
        <begin position="203"/>
        <end position="219"/>
    </location>
</feature>
<dbReference type="PANTHER" id="PTHR37422">
    <property type="entry name" value="TEICHURONIC ACID BIOSYNTHESIS PROTEIN TUAE"/>
    <property type="match status" value="1"/>
</dbReference>
<evidence type="ECO:0000256" key="1">
    <source>
        <dbReference type="ARBA" id="ARBA00004141"/>
    </source>
</evidence>
<feature type="transmembrane region" description="Helical" evidence="5">
    <location>
        <begin position="225"/>
        <end position="242"/>
    </location>
</feature>
<evidence type="ECO:0000256" key="4">
    <source>
        <dbReference type="ARBA" id="ARBA00023136"/>
    </source>
</evidence>
<feature type="transmembrane region" description="Helical" evidence="5">
    <location>
        <begin position="114"/>
        <end position="131"/>
    </location>
</feature>
<protein>
    <submittedName>
        <fullName evidence="7">Polymerase</fullName>
    </submittedName>
</protein>
<keyword evidence="3 5" id="KW-1133">Transmembrane helix</keyword>
<feature type="transmembrane region" description="Helical" evidence="5">
    <location>
        <begin position="416"/>
        <end position="433"/>
    </location>
</feature>
<feature type="domain" description="O-antigen ligase-related" evidence="6">
    <location>
        <begin position="210"/>
        <end position="367"/>
    </location>
</feature>
<feature type="transmembrane region" description="Helical" evidence="5">
    <location>
        <begin position="82"/>
        <end position="102"/>
    </location>
</feature>
<comment type="caution">
    <text evidence="7">The sequence shown here is derived from an EMBL/GenBank/DDBJ whole genome shotgun (WGS) entry which is preliminary data.</text>
</comment>
<feature type="transmembrane region" description="Helical" evidence="5">
    <location>
        <begin position="51"/>
        <end position="70"/>
    </location>
</feature>
<dbReference type="PANTHER" id="PTHR37422:SF17">
    <property type="entry name" value="O-ANTIGEN LIGASE"/>
    <property type="match status" value="1"/>
</dbReference>
<dbReference type="InterPro" id="IPR051533">
    <property type="entry name" value="WaaL-like"/>
</dbReference>
<evidence type="ECO:0000259" key="6">
    <source>
        <dbReference type="Pfam" id="PF04932"/>
    </source>
</evidence>
<dbReference type="InterPro" id="IPR007016">
    <property type="entry name" value="O-antigen_ligase-rel_domated"/>
</dbReference>
<evidence type="ECO:0000256" key="3">
    <source>
        <dbReference type="ARBA" id="ARBA00022989"/>
    </source>
</evidence>
<feature type="transmembrane region" description="Helical" evidence="5">
    <location>
        <begin position="171"/>
        <end position="191"/>
    </location>
</feature>
<evidence type="ECO:0000256" key="2">
    <source>
        <dbReference type="ARBA" id="ARBA00022692"/>
    </source>
</evidence>
<keyword evidence="4 5" id="KW-0472">Membrane</keyword>
<evidence type="ECO:0000313" key="8">
    <source>
        <dbReference type="Proteomes" id="UP000264036"/>
    </source>
</evidence>
<dbReference type="Pfam" id="PF04932">
    <property type="entry name" value="Wzy_C"/>
    <property type="match status" value="1"/>
</dbReference>
<proteinExistence type="predicted"/>
<dbReference type="EMBL" id="DOEK01000018">
    <property type="protein sequence ID" value="HBP29271.1"/>
    <property type="molecule type" value="Genomic_DNA"/>
</dbReference>
<organism evidence="7 8">
    <name type="scientific">Advenella kashmirensis</name>
    <dbReference type="NCBI Taxonomy" id="310575"/>
    <lineage>
        <taxon>Bacteria</taxon>
        <taxon>Pseudomonadati</taxon>
        <taxon>Pseudomonadota</taxon>
        <taxon>Betaproteobacteria</taxon>
        <taxon>Burkholderiales</taxon>
        <taxon>Alcaligenaceae</taxon>
    </lineage>
</organism>